<organism evidence="4 5">
    <name type="scientific">Aegilops tauschii subsp. strangulata</name>
    <name type="common">Goatgrass</name>
    <dbReference type="NCBI Taxonomy" id="200361"/>
    <lineage>
        <taxon>Eukaryota</taxon>
        <taxon>Viridiplantae</taxon>
        <taxon>Streptophyta</taxon>
        <taxon>Embryophyta</taxon>
        <taxon>Tracheophyta</taxon>
        <taxon>Spermatophyta</taxon>
        <taxon>Magnoliopsida</taxon>
        <taxon>Liliopsida</taxon>
        <taxon>Poales</taxon>
        <taxon>Poaceae</taxon>
        <taxon>BOP clade</taxon>
        <taxon>Pooideae</taxon>
        <taxon>Triticodae</taxon>
        <taxon>Triticeae</taxon>
        <taxon>Triticinae</taxon>
        <taxon>Aegilops</taxon>
    </lineage>
</organism>
<dbReference type="EnsemblPlants" id="AET6Gv20749300.10">
    <property type="protein sequence ID" value="AET6Gv20749300.10"/>
    <property type="gene ID" value="AET6Gv20749300"/>
</dbReference>
<dbReference type="PANTHER" id="PTHR43768:SF32">
    <property type="entry name" value="TREHALOSE-PHOSPHATE PHOSPHATASE C-RELATED"/>
    <property type="match status" value="1"/>
</dbReference>
<reference evidence="5" key="1">
    <citation type="journal article" date="2014" name="Science">
        <title>Ancient hybridizations among the ancestral genomes of bread wheat.</title>
        <authorList>
            <consortium name="International Wheat Genome Sequencing Consortium,"/>
            <person name="Marcussen T."/>
            <person name="Sandve S.R."/>
            <person name="Heier L."/>
            <person name="Spannagl M."/>
            <person name="Pfeifer M."/>
            <person name="Jakobsen K.S."/>
            <person name="Wulff B.B."/>
            <person name="Steuernagel B."/>
            <person name="Mayer K.F."/>
            <person name="Olsen O.A."/>
        </authorList>
    </citation>
    <scope>NUCLEOTIDE SEQUENCE [LARGE SCALE GENOMIC DNA]</scope>
    <source>
        <strain evidence="5">cv. AL8/78</strain>
    </source>
</reference>
<accession>A0A453PIY0</accession>
<dbReference type="Pfam" id="PF02358">
    <property type="entry name" value="Trehalose_PPase"/>
    <property type="match status" value="1"/>
</dbReference>
<evidence type="ECO:0000313" key="5">
    <source>
        <dbReference type="Proteomes" id="UP000015105"/>
    </source>
</evidence>
<dbReference type="InterPro" id="IPR003337">
    <property type="entry name" value="Trehalose_PPase"/>
</dbReference>
<comment type="cofactor">
    <cofactor evidence="2">
        <name>a divalent metal cation</name>
        <dbReference type="ChEBI" id="CHEBI:60240"/>
    </cofactor>
</comment>
<evidence type="ECO:0000256" key="3">
    <source>
        <dbReference type="ARBA" id="ARBA00022801"/>
    </source>
</evidence>
<reference evidence="4" key="5">
    <citation type="journal article" date="2021" name="G3 (Bethesda)">
        <title>Aegilops tauschii genome assembly Aet v5.0 features greater sequence contiguity and improved annotation.</title>
        <authorList>
            <person name="Wang L."/>
            <person name="Zhu T."/>
            <person name="Rodriguez J.C."/>
            <person name="Deal K.R."/>
            <person name="Dubcovsky J."/>
            <person name="McGuire P.E."/>
            <person name="Lux T."/>
            <person name="Spannagl M."/>
            <person name="Mayer K.F.X."/>
            <person name="Baldrich P."/>
            <person name="Meyers B.C."/>
            <person name="Huo N."/>
            <person name="Gu Y.Q."/>
            <person name="Zhou H."/>
            <person name="Devos K.M."/>
            <person name="Bennetzen J.L."/>
            <person name="Unver T."/>
            <person name="Budak H."/>
            <person name="Gulick P.J."/>
            <person name="Galiba G."/>
            <person name="Kalapos B."/>
            <person name="Nelson D.R."/>
            <person name="Li P."/>
            <person name="You F.M."/>
            <person name="Luo M.C."/>
            <person name="Dvorak J."/>
        </authorList>
    </citation>
    <scope>NUCLEOTIDE SEQUENCE [LARGE SCALE GENOMIC DNA]</scope>
    <source>
        <strain evidence="4">cv. AL8/78</strain>
    </source>
</reference>
<evidence type="ECO:0000313" key="4">
    <source>
        <dbReference type="EnsemblPlants" id="AET6Gv20749300.10"/>
    </source>
</evidence>
<keyword evidence="3" id="KW-0378">Hydrolase</keyword>
<dbReference type="PANTHER" id="PTHR43768">
    <property type="entry name" value="TREHALOSE 6-PHOSPHATE PHOSPHATASE"/>
    <property type="match status" value="1"/>
</dbReference>
<dbReference type="InterPro" id="IPR036412">
    <property type="entry name" value="HAD-like_sf"/>
</dbReference>
<dbReference type="Proteomes" id="UP000015105">
    <property type="component" value="Chromosome 6D"/>
</dbReference>
<comment type="catalytic activity">
    <reaction evidence="1">
        <text>alpha,alpha-trehalose 6-phosphate + H2O = alpha,alpha-trehalose + phosphate</text>
        <dbReference type="Rhea" id="RHEA:23420"/>
        <dbReference type="ChEBI" id="CHEBI:15377"/>
        <dbReference type="ChEBI" id="CHEBI:16551"/>
        <dbReference type="ChEBI" id="CHEBI:43474"/>
        <dbReference type="ChEBI" id="CHEBI:58429"/>
        <dbReference type="EC" id="3.1.3.12"/>
    </reaction>
</comment>
<proteinExistence type="predicted"/>
<evidence type="ECO:0000256" key="2">
    <source>
        <dbReference type="ARBA" id="ARBA00001968"/>
    </source>
</evidence>
<sequence length="185" mass="19577">RSAASAGAMSMRQTYRDLAAAAARSANCTWAELEAMRAASPTRSRPGADVDELTAWMVSPAHPSCLHGHPSALSKFEQIASASKGKKIVMFLDYDGTLSPIVANPDAAYMSDAMREAVRDVAKHFPTAIVSGRCRDKVHNFVGLSELYYAGSHGMDIKGPGSNSRLMPICSPSLCCASPQASSSP</sequence>
<dbReference type="InterPro" id="IPR023214">
    <property type="entry name" value="HAD_sf"/>
</dbReference>
<evidence type="ECO:0000256" key="1">
    <source>
        <dbReference type="ARBA" id="ARBA00000500"/>
    </source>
</evidence>
<evidence type="ECO:0008006" key="6">
    <source>
        <dbReference type="Google" id="ProtNLM"/>
    </source>
</evidence>
<dbReference type="Gramene" id="AET6Gv20749300.10">
    <property type="protein sequence ID" value="AET6Gv20749300.10"/>
    <property type="gene ID" value="AET6Gv20749300"/>
</dbReference>
<dbReference type="SUPFAM" id="SSF56784">
    <property type="entry name" value="HAD-like"/>
    <property type="match status" value="1"/>
</dbReference>
<reference evidence="5" key="2">
    <citation type="journal article" date="2017" name="Nat. Plants">
        <title>The Aegilops tauschii genome reveals multiple impacts of transposons.</title>
        <authorList>
            <person name="Zhao G."/>
            <person name="Zou C."/>
            <person name="Li K."/>
            <person name="Wang K."/>
            <person name="Li T."/>
            <person name="Gao L."/>
            <person name="Zhang X."/>
            <person name="Wang H."/>
            <person name="Yang Z."/>
            <person name="Liu X."/>
            <person name="Jiang W."/>
            <person name="Mao L."/>
            <person name="Kong X."/>
            <person name="Jiao Y."/>
            <person name="Jia J."/>
        </authorList>
    </citation>
    <scope>NUCLEOTIDE SEQUENCE [LARGE SCALE GENOMIC DNA]</scope>
    <source>
        <strain evidence="5">cv. AL8/78</strain>
    </source>
</reference>
<keyword evidence="5" id="KW-1185">Reference proteome</keyword>
<dbReference type="InterPro" id="IPR044651">
    <property type="entry name" value="OTSB-like"/>
</dbReference>
<reference evidence="4" key="3">
    <citation type="journal article" date="2017" name="Nature">
        <title>Genome sequence of the progenitor of the wheat D genome Aegilops tauschii.</title>
        <authorList>
            <person name="Luo M.C."/>
            <person name="Gu Y.Q."/>
            <person name="Puiu D."/>
            <person name="Wang H."/>
            <person name="Twardziok S.O."/>
            <person name="Deal K.R."/>
            <person name="Huo N."/>
            <person name="Zhu T."/>
            <person name="Wang L."/>
            <person name="Wang Y."/>
            <person name="McGuire P.E."/>
            <person name="Liu S."/>
            <person name="Long H."/>
            <person name="Ramasamy R.K."/>
            <person name="Rodriguez J.C."/>
            <person name="Van S.L."/>
            <person name="Yuan L."/>
            <person name="Wang Z."/>
            <person name="Xia Z."/>
            <person name="Xiao L."/>
            <person name="Anderson O.D."/>
            <person name="Ouyang S."/>
            <person name="Liang Y."/>
            <person name="Zimin A.V."/>
            <person name="Pertea G."/>
            <person name="Qi P."/>
            <person name="Bennetzen J.L."/>
            <person name="Dai X."/>
            <person name="Dawson M.W."/>
            <person name="Muller H.G."/>
            <person name="Kugler K."/>
            <person name="Rivarola-Duarte L."/>
            <person name="Spannagl M."/>
            <person name="Mayer K.F.X."/>
            <person name="Lu F.H."/>
            <person name="Bevan M.W."/>
            <person name="Leroy P."/>
            <person name="Li P."/>
            <person name="You F.M."/>
            <person name="Sun Q."/>
            <person name="Liu Z."/>
            <person name="Lyons E."/>
            <person name="Wicker T."/>
            <person name="Salzberg S.L."/>
            <person name="Devos K.M."/>
            <person name="Dvorak J."/>
        </authorList>
    </citation>
    <scope>NUCLEOTIDE SEQUENCE [LARGE SCALE GENOMIC DNA]</scope>
    <source>
        <strain evidence="4">cv. AL8/78</strain>
    </source>
</reference>
<reference evidence="4" key="4">
    <citation type="submission" date="2019-03" db="UniProtKB">
        <authorList>
            <consortium name="EnsemblPlants"/>
        </authorList>
    </citation>
    <scope>IDENTIFICATION</scope>
</reference>
<dbReference type="AlphaFoldDB" id="A0A453PIY0"/>
<dbReference type="GO" id="GO:0005992">
    <property type="term" value="P:trehalose biosynthetic process"/>
    <property type="evidence" value="ECO:0007669"/>
    <property type="project" value="InterPro"/>
</dbReference>
<name>A0A453PIY0_AEGTS</name>
<protein>
    <recommendedName>
        <fullName evidence="6">Trehalose 6-phosphate phosphatase</fullName>
    </recommendedName>
</protein>
<dbReference type="Gene3D" id="3.40.50.1000">
    <property type="entry name" value="HAD superfamily/HAD-like"/>
    <property type="match status" value="1"/>
</dbReference>
<dbReference type="GO" id="GO:0004805">
    <property type="term" value="F:trehalose-phosphatase activity"/>
    <property type="evidence" value="ECO:0007669"/>
    <property type="project" value="UniProtKB-EC"/>
</dbReference>